<feature type="region of interest" description="Disordered" evidence="4">
    <location>
        <begin position="1"/>
        <end position="20"/>
    </location>
</feature>
<keyword evidence="2 3" id="KW-0862">Zinc</keyword>
<dbReference type="GO" id="GO:0043130">
    <property type="term" value="F:ubiquitin binding"/>
    <property type="evidence" value="ECO:0007669"/>
    <property type="project" value="TreeGrafter"/>
</dbReference>
<proteinExistence type="predicted"/>
<evidence type="ECO:0000256" key="2">
    <source>
        <dbReference type="ARBA" id="ARBA00022833"/>
    </source>
</evidence>
<protein>
    <submittedName>
        <fullName evidence="7">LOW QUALITY PROTEIN: protein DA1-related 3</fullName>
    </submittedName>
</protein>
<keyword evidence="1 3" id="KW-0479">Metal-binding</keyword>
<feature type="compositionally biased region" description="Acidic residues" evidence="4">
    <location>
        <begin position="83"/>
        <end position="93"/>
    </location>
</feature>
<evidence type="ECO:0000256" key="4">
    <source>
        <dbReference type="SAM" id="MobiDB-lite"/>
    </source>
</evidence>
<sequence length="522" mass="59888">MGWFSCFFSPSTKQDDPSEDHYKTAIKISRHEKEDGIVRQKREKDEQVAIERATEESLKLFEKEEEKRRLDKSKEEGKREKVDDDDDQVDTEQIEMNIATEESLKLFQKEEEKRRLEKSKEEGKRKQVGEEEEDDKGQFKHSKDKQVAPPSCSICNGCKSEIKDGLSVKAFGDLWHPRCLCCLHCHKPIALGEIARKAIFHRSCYKEHRHPTCCVCQKKIPPTEDGIKYNEHPFWKEKYCPCHDSDGTAKCCSCERLEPRGTNFVMLGDDRWLCLQCMGSSVMDTYECHDLHLEIRDFFDGLFLPVDKEFPLLLVEKQALNKAEQEEKIDYHHAVVTRGICLSEEQNVTSVKERPKMGPNNKLIDIVTETQMVSGCEVTAILIIYGLPRLLTGYILAHEMMHAYLRLNGYKNLKLELEEGLCQVLGLRWLESHTFASTDAAAASSSSNTPPAASTSKKLDDWSDFEKKLAEFCIHQIKEDDSPVYGLGFQQVHEILVSNHYNLKDTLKDIVNASKSVPVSKF</sequence>
<dbReference type="AlphaFoldDB" id="A0A9W3CFG1"/>
<evidence type="ECO:0000256" key="1">
    <source>
        <dbReference type="ARBA" id="ARBA00022723"/>
    </source>
</evidence>
<dbReference type="Pfam" id="PF12315">
    <property type="entry name" value="DA1-like"/>
    <property type="match status" value="1"/>
</dbReference>
<evidence type="ECO:0000259" key="5">
    <source>
        <dbReference type="PROSITE" id="PS50023"/>
    </source>
</evidence>
<dbReference type="RefSeq" id="XP_056850293.1">
    <property type="nucleotide sequence ID" value="XM_056994313.1"/>
</dbReference>
<dbReference type="GeneID" id="108827862"/>
<feature type="compositionally biased region" description="Basic and acidic residues" evidence="4">
    <location>
        <begin position="115"/>
        <end position="129"/>
    </location>
</feature>
<dbReference type="Gene3D" id="2.10.110.10">
    <property type="entry name" value="Cysteine Rich Protein"/>
    <property type="match status" value="1"/>
</dbReference>
<keyword evidence="6" id="KW-1185">Reference proteome</keyword>
<feature type="domain" description="LIM zinc-binding" evidence="5">
    <location>
        <begin position="153"/>
        <end position="223"/>
    </location>
</feature>
<evidence type="ECO:0000256" key="3">
    <source>
        <dbReference type="PROSITE-ProRule" id="PRU00125"/>
    </source>
</evidence>
<dbReference type="CDD" id="cd09396">
    <property type="entry name" value="LIM_DA1"/>
    <property type="match status" value="1"/>
</dbReference>
<dbReference type="SUPFAM" id="SSF57716">
    <property type="entry name" value="Glucocorticoid receptor-like (DNA-binding domain)"/>
    <property type="match status" value="1"/>
</dbReference>
<dbReference type="PROSITE" id="PS50023">
    <property type="entry name" value="LIM_DOMAIN_2"/>
    <property type="match status" value="1"/>
</dbReference>
<feature type="region of interest" description="Disordered" evidence="4">
    <location>
        <begin position="115"/>
        <end position="150"/>
    </location>
</feature>
<feature type="region of interest" description="Disordered" evidence="4">
    <location>
        <begin position="53"/>
        <end position="103"/>
    </location>
</feature>
<gene>
    <name evidence="7" type="primary">LOC108827862</name>
</gene>
<feature type="compositionally biased region" description="Basic and acidic residues" evidence="4">
    <location>
        <begin position="53"/>
        <end position="82"/>
    </location>
</feature>
<dbReference type="PANTHER" id="PTHR24209">
    <property type="entry name" value="PROTEIN DA1-RELATED 2"/>
    <property type="match status" value="1"/>
</dbReference>
<dbReference type="InterPro" id="IPR022087">
    <property type="entry name" value="DA1-like_dom"/>
</dbReference>
<dbReference type="OrthoDB" id="1112565at2759"/>
<dbReference type="InterPro" id="IPR045218">
    <property type="entry name" value="DA1-like"/>
</dbReference>
<reference evidence="7" key="2">
    <citation type="submission" date="2025-08" db="UniProtKB">
        <authorList>
            <consortium name="RefSeq"/>
        </authorList>
    </citation>
    <scope>IDENTIFICATION</scope>
    <source>
        <tissue evidence="7">Leaf</tissue>
    </source>
</reference>
<evidence type="ECO:0000313" key="7">
    <source>
        <dbReference type="RefSeq" id="XP_056850293.1"/>
    </source>
</evidence>
<accession>A0A9W3CFG1</accession>
<name>A0A9W3CFG1_RAPSA</name>
<dbReference type="KEGG" id="rsz:108827862"/>
<keyword evidence="3" id="KW-0440">LIM domain</keyword>
<reference evidence="6" key="1">
    <citation type="journal article" date="2019" name="Database">
        <title>The radish genome database (RadishGD): an integrated information resource for radish genomics.</title>
        <authorList>
            <person name="Yu H.J."/>
            <person name="Baek S."/>
            <person name="Lee Y.J."/>
            <person name="Cho A."/>
            <person name="Mun J.H."/>
        </authorList>
    </citation>
    <scope>NUCLEOTIDE SEQUENCE [LARGE SCALE GENOMIC DNA]</scope>
    <source>
        <strain evidence="6">cv. WK10039</strain>
    </source>
</reference>
<dbReference type="Pfam" id="PF00412">
    <property type="entry name" value="LIM"/>
    <property type="match status" value="1"/>
</dbReference>
<dbReference type="InterPro" id="IPR001781">
    <property type="entry name" value="Znf_LIM"/>
</dbReference>
<dbReference type="PANTHER" id="PTHR24209:SF32">
    <property type="entry name" value="PROTEIN DA1-RELATED 3"/>
    <property type="match status" value="1"/>
</dbReference>
<dbReference type="GO" id="GO:0046872">
    <property type="term" value="F:metal ion binding"/>
    <property type="evidence" value="ECO:0007669"/>
    <property type="project" value="UniProtKB-KW"/>
</dbReference>
<organism evidence="6 7">
    <name type="scientific">Raphanus sativus</name>
    <name type="common">Radish</name>
    <name type="synonym">Raphanus raphanistrum var. sativus</name>
    <dbReference type="NCBI Taxonomy" id="3726"/>
    <lineage>
        <taxon>Eukaryota</taxon>
        <taxon>Viridiplantae</taxon>
        <taxon>Streptophyta</taxon>
        <taxon>Embryophyta</taxon>
        <taxon>Tracheophyta</taxon>
        <taxon>Spermatophyta</taxon>
        <taxon>Magnoliopsida</taxon>
        <taxon>eudicotyledons</taxon>
        <taxon>Gunneridae</taxon>
        <taxon>Pentapetalae</taxon>
        <taxon>rosids</taxon>
        <taxon>malvids</taxon>
        <taxon>Brassicales</taxon>
        <taxon>Brassicaceae</taxon>
        <taxon>Brassiceae</taxon>
        <taxon>Raphanus</taxon>
    </lineage>
</organism>
<evidence type="ECO:0000313" key="6">
    <source>
        <dbReference type="Proteomes" id="UP000504610"/>
    </source>
</evidence>
<dbReference type="Proteomes" id="UP000504610">
    <property type="component" value="Chromosome 9"/>
</dbReference>
<dbReference type="SMART" id="SM00132">
    <property type="entry name" value="LIM"/>
    <property type="match status" value="1"/>
</dbReference>